<comment type="similarity">
    <text evidence="13">Belongs to the LpxK family.</text>
</comment>
<evidence type="ECO:0000256" key="9">
    <source>
        <dbReference type="ARBA" id="ARBA00022777"/>
    </source>
</evidence>
<comment type="caution">
    <text evidence="14">The sequence shown here is derived from an EMBL/GenBank/DDBJ whole genome shotgun (WGS) entry which is preliminary data.</text>
</comment>
<dbReference type="AlphaFoldDB" id="A0A6N4R5B8"/>
<dbReference type="UniPathway" id="UPA00359">
    <property type="reaction ID" value="UER00482"/>
</dbReference>
<evidence type="ECO:0000256" key="5">
    <source>
        <dbReference type="ARBA" id="ARBA00022516"/>
    </source>
</evidence>
<dbReference type="Pfam" id="PF02606">
    <property type="entry name" value="LpxK"/>
    <property type="match status" value="1"/>
</dbReference>
<keyword evidence="6 13" id="KW-0441">Lipid A biosynthesis</keyword>
<dbReference type="PANTHER" id="PTHR42724:SF1">
    <property type="entry name" value="TETRAACYLDISACCHARIDE 4'-KINASE, MITOCHONDRIAL-RELATED"/>
    <property type="match status" value="1"/>
</dbReference>
<dbReference type="NCBIfam" id="TIGR00682">
    <property type="entry name" value="lpxK"/>
    <property type="match status" value="1"/>
</dbReference>
<evidence type="ECO:0000256" key="4">
    <source>
        <dbReference type="ARBA" id="ARBA00016436"/>
    </source>
</evidence>
<evidence type="ECO:0000313" key="15">
    <source>
        <dbReference type="Proteomes" id="UP000320948"/>
    </source>
</evidence>
<gene>
    <name evidence="13 14" type="primary">lpxK</name>
    <name evidence="14" type="ORF">DI628_07845</name>
</gene>
<evidence type="ECO:0000256" key="7">
    <source>
        <dbReference type="ARBA" id="ARBA00022679"/>
    </source>
</evidence>
<proteinExistence type="inferred from homology"/>
<dbReference type="PANTHER" id="PTHR42724">
    <property type="entry name" value="TETRAACYLDISACCHARIDE 4'-KINASE"/>
    <property type="match status" value="1"/>
</dbReference>
<name>A0A6N4R5B8_BLAVI</name>
<dbReference type="SUPFAM" id="SSF52540">
    <property type="entry name" value="P-loop containing nucleoside triphosphate hydrolases"/>
    <property type="match status" value="1"/>
</dbReference>
<organism evidence="14 15">
    <name type="scientific">Blastochloris viridis</name>
    <name type="common">Rhodopseudomonas viridis</name>
    <dbReference type="NCBI Taxonomy" id="1079"/>
    <lineage>
        <taxon>Bacteria</taxon>
        <taxon>Pseudomonadati</taxon>
        <taxon>Pseudomonadota</taxon>
        <taxon>Alphaproteobacteria</taxon>
        <taxon>Hyphomicrobiales</taxon>
        <taxon>Blastochloridaceae</taxon>
        <taxon>Blastochloris</taxon>
    </lineage>
</organism>
<dbReference type="EC" id="2.7.1.130" evidence="3 13"/>
<evidence type="ECO:0000256" key="3">
    <source>
        <dbReference type="ARBA" id="ARBA00012071"/>
    </source>
</evidence>
<evidence type="ECO:0000313" key="14">
    <source>
        <dbReference type="EMBL" id="TKW60793.1"/>
    </source>
</evidence>
<keyword evidence="9 13" id="KW-0418">Kinase</keyword>
<dbReference type="InterPro" id="IPR003758">
    <property type="entry name" value="LpxK"/>
</dbReference>
<keyword evidence="5 13" id="KW-0444">Lipid biosynthesis</keyword>
<keyword evidence="11 13" id="KW-0443">Lipid metabolism</keyword>
<accession>A0A6N4R5B8</accession>
<evidence type="ECO:0000256" key="6">
    <source>
        <dbReference type="ARBA" id="ARBA00022556"/>
    </source>
</evidence>
<evidence type="ECO:0000256" key="2">
    <source>
        <dbReference type="ARBA" id="ARBA00004870"/>
    </source>
</evidence>
<sequence length="330" mass="35593">MFAPAFWYKKTPSLTAYALWPVAALYAAGATLHGKLRAKHPYFAGVPVISVGNLVVGGAGKTPVVQWLAAHYASQGHQVAILSRGYGGQATQPMRVSERFHTAQEVGDEPLALARHFVGQSVTIWVGRNRAAVARRAEEAGATLLILDDGFQRRDVARTCDILVINGQTESPWGNGLTLPAGPLREPLKHRSRAHFAIVLNEPESGTLPYYGLPAYRLQTQLTEASLAPLHGKPLVAFAGLAHPEKFMKSLAANGLKLAAAIAFPDHHAYTPKNLTYLKQRAAEAKGILVTTTKDAAKLPQGFAYVVEQTLTGPQQTDILTDIDQRLTAV</sequence>
<comment type="pathway">
    <text evidence="2 13">Glycolipid biosynthesis; lipid IV(A) biosynthesis; lipid IV(A) from (3R)-3-hydroxytetradecanoyl-[acyl-carrier-protein] and UDP-N-acetyl-alpha-D-glucosamine: step 6/6.</text>
</comment>
<keyword evidence="7 13" id="KW-0808">Transferase</keyword>
<reference evidence="14 15" key="1">
    <citation type="journal article" date="2017" name="Nat. Commun.">
        <title>In situ click chemistry generation of cyclooxygenase-2 inhibitors.</title>
        <authorList>
            <person name="Bhardwaj A."/>
            <person name="Kaur J."/>
            <person name="Wuest M."/>
            <person name="Wuest F."/>
        </authorList>
    </citation>
    <scope>NUCLEOTIDE SEQUENCE [LARGE SCALE GENOMIC DNA]</scope>
    <source>
        <strain evidence="14">S2_018_000_R2_106</strain>
    </source>
</reference>
<dbReference type="GO" id="GO:0009245">
    <property type="term" value="P:lipid A biosynthetic process"/>
    <property type="evidence" value="ECO:0007669"/>
    <property type="project" value="UniProtKB-UniRule"/>
</dbReference>
<dbReference type="Proteomes" id="UP000320948">
    <property type="component" value="Unassembled WGS sequence"/>
</dbReference>
<evidence type="ECO:0000256" key="13">
    <source>
        <dbReference type="HAMAP-Rule" id="MF_00409"/>
    </source>
</evidence>
<dbReference type="GO" id="GO:0009029">
    <property type="term" value="F:lipid-A 4'-kinase activity"/>
    <property type="evidence" value="ECO:0007669"/>
    <property type="project" value="UniProtKB-UniRule"/>
</dbReference>
<feature type="binding site" evidence="13">
    <location>
        <begin position="55"/>
        <end position="62"/>
    </location>
    <ligand>
        <name>ATP</name>
        <dbReference type="ChEBI" id="CHEBI:30616"/>
    </ligand>
</feature>
<dbReference type="GO" id="GO:0005524">
    <property type="term" value="F:ATP binding"/>
    <property type="evidence" value="ECO:0007669"/>
    <property type="project" value="UniProtKB-UniRule"/>
</dbReference>
<comment type="function">
    <text evidence="1 13">Transfers the gamma-phosphate of ATP to the 4'-position of a tetraacyldisaccharide 1-phosphate intermediate (termed DS-1-P) to form tetraacyldisaccharide 1,4'-bis-phosphate (lipid IVA).</text>
</comment>
<evidence type="ECO:0000256" key="11">
    <source>
        <dbReference type="ARBA" id="ARBA00023098"/>
    </source>
</evidence>
<evidence type="ECO:0000256" key="8">
    <source>
        <dbReference type="ARBA" id="ARBA00022741"/>
    </source>
</evidence>
<evidence type="ECO:0000256" key="1">
    <source>
        <dbReference type="ARBA" id="ARBA00002274"/>
    </source>
</evidence>
<dbReference type="HAMAP" id="MF_00409">
    <property type="entry name" value="LpxK"/>
    <property type="match status" value="1"/>
</dbReference>
<protein>
    <recommendedName>
        <fullName evidence="4 13">Tetraacyldisaccharide 4'-kinase</fullName>
        <ecNumber evidence="3 13">2.7.1.130</ecNumber>
    </recommendedName>
    <alternativeName>
        <fullName evidence="12 13">Lipid A 4'-kinase</fullName>
    </alternativeName>
</protein>
<dbReference type="GO" id="GO:0005886">
    <property type="term" value="C:plasma membrane"/>
    <property type="evidence" value="ECO:0007669"/>
    <property type="project" value="TreeGrafter"/>
</dbReference>
<comment type="catalytic activity">
    <reaction evidence="13">
        <text>a lipid A disaccharide + ATP = a lipid IVA + ADP + H(+)</text>
        <dbReference type="Rhea" id="RHEA:67840"/>
        <dbReference type="ChEBI" id="CHEBI:15378"/>
        <dbReference type="ChEBI" id="CHEBI:30616"/>
        <dbReference type="ChEBI" id="CHEBI:176343"/>
        <dbReference type="ChEBI" id="CHEBI:176425"/>
        <dbReference type="ChEBI" id="CHEBI:456216"/>
        <dbReference type="EC" id="2.7.1.130"/>
    </reaction>
</comment>
<keyword evidence="8 13" id="KW-0547">Nucleotide-binding</keyword>
<dbReference type="GO" id="GO:0009244">
    <property type="term" value="P:lipopolysaccharide core region biosynthetic process"/>
    <property type="evidence" value="ECO:0007669"/>
    <property type="project" value="TreeGrafter"/>
</dbReference>
<evidence type="ECO:0000256" key="12">
    <source>
        <dbReference type="ARBA" id="ARBA00029757"/>
    </source>
</evidence>
<keyword evidence="10 13" id="KW-0067">ATP-binding</keyword>
<dbReference type="InterPro" id="IPR027417">
    <property type="entry name" value="P-loop_NTPase"/>
</dbReference>
<dbReference type="EMBL" id="VAFM01000002">
    <property type="protein sequence ID" value="TKW60793.1"/>
    <property type="molecule type" value="Genomic_DNA"/>
</dbReference>
<evidence type="ECO:0000256" key="10">
    <source>
        <dbReference type="ARBA" id="ARBA00022840"/>
    </source>
</evidence>